<comment type="caution">
    <text evidence="1">The sequence shown here is derived from an EMBL/GenBank/DDBJ whole genome shotgun (WGS) entry which is preliminary data.</text>
</comment>
<sequence>MCALFKRAKHHFTRNRTTGRVIRIANKHHISGIGYAIQQCDVNVKAVLGAQQMIHDCAAGEFKRRFIFGKCGRRHKRAARLFAQSEAEYQVGRAVAADHVFDLNAFMCCDRCAQLSAERVGIRVGRFGCLADRVFNVLGHAERVAVGRKVKREDSVFNCVAVYVAAVGQSHMISPFNTESSASAAKLAAYIIRFAYRISSGVIGRSASPMNGFSASLPK</sequence>
<evidence type="ECO:0000313" key="1">
    <source>
        <dbReference type="EMBL" id="MPN09098.1"/>
    </source>
</evidence>
<proteinExistence type="predicted"/>
<dbReference type="AlphaFoldDB" id="A0A645F421"/>
<name>A0A645F421_9ZZZZ</name>
<protein>
    <submittedName>
        <fullName evidence="1">Uncharacterized protein</fullName>
    </submittedName>
</protein>
<gene>
    <name evidence="1" type="ORF">SDC9_156386</name>
</gene>
<organism evidence="1">
    <name type="scientific">bioreactor metagenome</name>
    <dbReference type="NCBI Taxonomy" id="1076179"/>
    <lineage>
        <taxon>unclassified sequences</taxon>
        <taxon>metagenomes</taxon>
        <taxon>ecological metagenomes</taxon>
    </lineage>
</organism>
<reference evidence="1" key="1">
    <citation type="submission" date="2019-08" db="EMBL/GenBank/DDBJ databases">
        <authorList>
            <person name="Kucharzyk K."/>
            <person name="Murdoch R.W."/>
            <person name="Higgins S."/>
            <person name="Loffler F."/>
        </authorList>
    </citation>
    <scope>NUCLEOTIDE SEQUENCE</scope>
</reference>
<accession>A0A645F421</accession>
<dbReference type="EMBL" id="VSSQ01055192">
    <property type="protein sequence ID" value="MPN09098.1"/>
    <property type="molecule type" value="Genomic_DNA"/>
</dbReference>